<dbReference type="EMBL" id="AP023355">
    <property type="protein sequence ID" value="BCJ32589.1"/>
    <property type="molecule type" value="Genomic_DNA"/>
</dbReference>
<evidence type="ECO:0000313" key="3">
    <source>
        <dbReference type="Proteomes" id="UP000611640"/>
    </source>
</evidence>
<dbReference type="Proteomes" id="UP000611640">
    <property type="component" value="Chromosome"/>
</dbReference>
<keyword evidence="3" id="KW-1185">Reference proteome</keyword>
<organism evidence="2 3">
    <name type="scientific">Actinocatenispora thailandica</name>
    <dbReference type="NCBI Taxonomy" id="227318"/>
    <lineage>
        <taxon>Bacteria</taxon>
        <taxon>Bacillati</taxon>
        <taxon>Actinomycetota</taxon>
        <taxon>Actinomycetes</taxon>
        <taxon>Micromonosporales</taxon>
        <taxon>Micromonosporaceae</taxon>
        <taxon>Actinocatenispora</taxon>
    </lineage>
</organism>
<sequence>MTVAEPGTRAFPRTWSGQTIPVGRSALRLSVRDACWFVPARSAERIARVIDLRAAGHRDRRSGTQEYDRTGPRP</sequence>
<evidence type="ECO:0000256" key="1">
    <source>
        <dbReference type="SAM" id="MobiDB-lite"/>
    </source>
</evidence>
<name>A0A7R7DJ46_9ACTN</name>
<evidence type="ECO:0000313" key="2">
    <source>
        <dbReference type="EMBL" id="BCJ32589.1"/>
    </source>
</evidence>
<reference evidence="2 3" key="1">
    <citation type="submission" date="2020-08" db="EMBL/GenBank/DDBJ databases">
        <title>Whole genome shotgun sequence of Actinocatenispora thailandica NBRC 105041.</title>
        <authorList>
            <person name="Komaki H."/>
            <person name="Tamura T."/>
        </authorList>
    </citation>
    <scope>NUCLEOTIDE SEQUENCE [LARGE SCALE GENOMIC DNA]</scope>
    <source>
        <strain evidence="2 3">NBRC 105041</strain>
    </source>
</reference>
<dbReference type="KEGG" id="atl:Athai_00920"/>
<dbReference type="AlphaFoldDB" id="A0A7R7DJ46"/>
<feature type="region of interest" description="Disordered" evidence="1">
    <location>
        <begin position="53"/>
        <end position="74"/>
    </location>
</feature>
<gene>
    <name evidence="2" type="ORF">Athai_00920</name>
</gene>
<protein>
    <submittedName>
        <fullName evidence="2">Uncharacterized protein</fullName>
    </submittedName>
</protein>
<proteinExistence type="predicted"/>
<accession>A0A7R7DJ46</accession>